<dbReference type="InterPro" id="IPR005607">
    <property type="entry name" value="BSD_dom"/>
</dbReference>
<dbReference type="Proteomes" id="UP000308730">
    <property type="component" value="Unassembled WGS sequence"/>
</dbReference>
<evidence type="ECO:0000313" key="4">
    <source>
        <dbReference type="Proteomes" id="UP000308730"/>
    </source>
</evidence>
<feature type="compositionally biased region" description="Acidic residues" evidence="1">
    <location>
        <begin position="496"/>
        <end position="519"/>
    </location>
</feature>
<feature type="domain" description="BSD" evidence="2">
    <location>
        <begin position="358"/>
        <end position="387"/>
    </location>
</feature>
<feature type="compositionally biased region" description="Basic and acidic residues" evidence="1">
    <location>
        <begin position="461"/>
        <end position="470"/>
    </location>
</feature>
<dbReference type="PROSITE" id="PS50858">
    <property type="entry name" value="BSD"/>
    <property type="match status" value="1"/>
</dbReference>
<feature type="compositionally biased region" description="Low complexity" evidence="1">
    <location>
        <begin position="10"/>
        <end position="29"/>
    </location>
</feature>
<name>A0A4S4MX88_9APHY</name>
<evidence type="ECO:0000259" key="2">
    <source>
        <dbReference type="PROSITE" id="PS50858"/>
    </source>
</evidence>
<feature type="compositionally biased region" description="Polar residues" evidence="1">
    <location>
        <begin position="471"/>
        <end position="486"/>
    </location>
</feature>
<evidence type="ECO:0000256" key="1">
    <source>
        <dbReference type="SAM" id="MobiDB-lite"/>
    </source>
</evidence>
<feature type="region of interest" description="Disordered" evidence="1">
    <location>
        <begin position="1"/>
        <end position="34"/>
    </location>
</feature>
<proteinExistence type="predicted"/>
<dbReference type="AlphaFoldDB" id="A0A4S4MX88"/>
<dbReference type="PANTHER" id="PTHR16019">
    <property type="entry name" value="SYNAPSE-ASSOCIATED PROTEIN"/>
    <property type="match status" value="1"/>
</dbReference>
<feature type="region of interest" description="Disordered" evidence="1">
    <location>
        <begin position="263"/>
        <end position="283"/>
    </location>
</feature>
<feature type="compositionally biased region" description="Basic and acidic residues" evidence="1">
    <location>
        <begin position="124"/>
        <end position="133"/>
    </location>
</feature>
<comment type="caution">
    <text evidence="3">The sequence shown here is derived from an EMBL/GenBank/DDBJ whole genome shotgun (WGS) entry which is preliminary data.</text>
</comment>
<dbReference type="GO" id="GO:0005737">
    <property type="term" value="C:cytoplasm"/>
    <property type="evidence" value="ECO:0007669"/>
    <property type="project" value="TreeGrafter"/>
</dbReference>
<feature type="compositionally biased region" description="Acidic residues" evidence="1">
    <location>
        <begin position="404"/>
        <end position="416"/>
    </location>
</feature>
<dbReference type="InterPro" id="IPR035925">
    <property type="entry name" value="BSD_dom_sf"/>
</dbReference>
<evidence type="ECO:0000313" key="3">
    <source>
        <dbReference type="EMBL" id="THH29941.1"/>
    </source>
</evidence>
<dbReference type="Gene3D" id="1.10.3970.10">
    <property type="entry name" value="BSD domain"/>
    <property type="match status" value="1"/>
</dbReference>
<feature type="compositionally biased region" description="Polar residues" evidence="1">
    <location>
        <begin position="134"/>
        <end position="145"/>
    </location>
</feature>
<dbReference type="OrthoDB" id="73788at2759"/>
<dbReference type="PANTHER" id="PTHR16019:SF5">
    <property type="entry name" value="BSD DOMAIN-CONTAINING PROTEIN 1"/>
    <property type="match status" value="1"/>
</dbReference>
<sequence length="519" mass="57131">MNFLDAYDISSSPTPVPTTEQQPPTESPSLNEEVTQVVGQLSRFWGGFRKQIPNVLQTVQKDIGEAYTQAQKEISKFTADASTSSAAEEVAPKKADADTVAESTKGKDVDEDTDEDSEHDDDDTTRSATDEGQKTPSTSSGHARTASQNFLYRLQSSLPANLVSTVQNVQNQLPESLKQTGSVDFTQLRTTLTSEFQRVQGITRAQAEEYVHKSEGLLREAQEFLKEAVKVVPPEEAGESHGSVAPVGMLWDGSDLWMLPDVGGSSDKGKEKETVDAPPKSGAEGLRAVATRAESLLKQLKHDPEVIKVDPTADERANQLYEQWIRESLDTEEGGINSQHWTDVTQQALSDSVDGSALQATHDVLVPEHITRDTFWMRYFFRVHQVEQDEQRRKVLIQGTMADDEDFSWEDDEDEAISPTTARAIPSSDGAARSMRASVDTLQAPRPIDRLPSEQSSPRTSDADISRRQSSEGSYDVVSSQVSASGDTPAVAEKDKDDDEDDEEEDDDEEGGEEDSDWE</sequence>
<keyword evidence="4" id="KW-1185">Reference proteome</keyword>
<protein>
    <recommendedName>
        <fullName evidence="2">BSD domain-containing protein</fullName>
    </recommendedName>
</protein>
<dbReference type="Pfam" id="PF03909">
    <property type="entry name" value="BSD"/>
    <property type="match status" value="1"/>
</dbReference>
<feature type="compositionally biased region" description="Acidic residues" evidence="1">
    <location>
        <begin position="109"/>
        <end position="123"/>
    </location>
</feature>
<dbReference type="EMBL" id="SGPM01000100">
    <property type="protein sequence ID" value="THH29941.1"/>
    <property type="molecule type" value="Genomic_DNA"/>
</dbReference>
<dbReference type="InterPro" id="IPR051494">
    <property type="entry name" value="BSD_domain-containing"/>
</dbReference>
<reference evidence="3 4" key="1">
    <citation type="submission" date="2019-02" db="EMBL/GenBank/DDBJ databases">
        <title>Genome sequencing of the rare red list fungi Antrodiella citrinella (Flaviporus citrinellus).</title>
        <authorList>
            <person name="Buettner E."/>
            <person name="Kellner H."/>
        </authorList>
    </citation>
    <scope>NUCLEOTIDE SEQUENCE [LARGE SCALE GENOMIC DNA]</scope>
    <source>
        <strain evidence="3 4">DSM 108506</strain>
    </source>
</reference>
<feature type="region of interest" description="Disordered" evidence="1">
    <location>
        <begin position="404"/>
        <end position="519"/>
    </location>
</feature>
<accession>A0A4S4MX88</accession>
<organism evidence="3 4">
    <name type="scientific">Antrodiella citrinella</name>
    <dbReference type="NCBI Taxonomy" id="2447956"/>
    <lineage>
        <taxon>Eukaryota</taxon>
        <taxon>Fungi</taxon>
        <taxon>Dikarya</taxon>
        <taxon>Basidiomycota</taxon>
        <taxon>Agaricomycotina</taxon>
        <taxon>Agaricomycetes</taxon>
        <taxon>Polyporales</taxon>
        <taxon>Steccherinaceae</taxon>
        <taxon>Antrodiella</taxon>
    </lineage>
</organism>
<dbReference type="SUPFAM" id="SSF140383">
    <property type="entry name" value="BSD domain-like"/>
    <property type="match status" value="1"/>
</dbReference>
<feature type="region of interest" description="Disordered" evidence="1">
    <location>
        <begin position="83"/>
        <end position="145"/>
    </location>
</feature>
<gene>
    <name evidence="3" type="ORF">EUX98_g4231</name>
</gene>